<dbReference type="Proteomes" id="UP000016933">
    <property type="component" value="Unassembled WGS sequence"/>
</dbReference>
<keyword evidence="2" id="KW-1185">Reference proteome</keyword>
<dbReference type="OrthoDB" id="17530at2759"/>
<evidence type="ECO:0000313" key="1">
    <source>
        <dbReference type="EMBL" id="EME40149.1"/>
    </source>
</evidence>
<reference evidence="1 2" key="2">
    <citation type="journal article" date="2012" name="PLoS Pathog.">
        <title>Diverse lifestyles and strategies of plant pathogenesis encoded in the genomes of eighteen Dothideomycetes fungi.</title>
        <authorList>
            <person name="Ohm R.A."/>
            <person name="Feau N."/>
            <person name="Henrissat B."/>
            <person name="Schoch C.L."/>
            <person name="Horwitz B.A."/>
            <person name="Barry K.W."/>
            <person name="Condon B.J."/>
            <person name="Copeland A.C."/>
            <person name="Dhillon B."/>
            <person name="Glaser F."/>
            <person name="Hesse C.N."/>
            <person name="Kosti I."/>
            <person name="LaButti K."/>
            <person name="Lindquist E.A."/>
            <person name="Lucas S."/>
            <person name="Salamov A.A."/>
            <person name="Bradshaw R.E."/>
            <person name="Ciuffetti L."/>
            <person name="Hamelin R.C."/>
            <person name="Kema G.H.J."/>
            <person name="Lawrence C."/>
            <person name="Scott J.A."/>
            <person name="Spatafora J.W."/>
            <person name="Turgeon B.G."/>
            <person name="de Wit P.J.G.M."/>
            <person name="Zhong S."/>
            <person name="Goodwin S.B."/>
            <person name="Grigoriev I.V."/>
        </authorList>
    </citation>
    <scope>NUCLEOTIDE SEQUENCE [LARGE SCALE GENOMIC DNA]</scope>
    <source>
        <strain evidence="2">NZE10 / CBS 128990</strain>
    </source>
</reference>
<proteinExistence type="predicted"/>
<organism evidence="1 2">
    <name type="scientific">Dothistroma septosporum (strain NZE10 / CBS 128990)</name>
    <name type="common">Red band needle blight fungus</name>
    <name type="synonym">Mycosphaerella pini</name>
    <dbReference type="NCBI Taxonomy" id="675120"/>
    <lineage>
        <taxon>Eukaryota</taxon>
        <taxon>Fungi</taxon>
        <taxon>Dikarya</taxon>
        <taxon>Ascomycota</taxon>
        <taxon>Pezizomycotina</taxon>
        <taxon>Dothideomycetes</taxon>
        <taxon>Dothideomycetidae</taxon>
        <taxon>Mycosphaerellales</taxon>
        <taxon>Mycosphaerellaceae</taxon>
        <taxon>Dothistroma</taxon>
    </lineage>
</organism>
<reference evidence="2" key="1">
    <citation type="journal article" date="2012" name="PLoS Genet.">
        <title>The genomes of the fungal plant pathogens Cladosporium fulvum and Dothistroma septosporum reveal adaptation to different hosts and lifestyles but also signatures of common ancestry.</title>
        <authorList>
            <person name="de Wit P.J.G.M."/>
            <person name="van der Burgt A."/>
            <person name="Oekmen B."/>
            <person name="Stergiopoulos I."/>
            <person name="Abd-Elsalam K.A."/>
            <person name="Aerts A.L."/>
            <person name="Bahkali A.H."/>
            <person name="Beenen H.G."/>
            <person name="Chettri P."/>
            <person name="Cox M.P."/>
            <person name="Datema E."/>
            <person name="de Vries R.P."/>
            <person name="Dhillon B."/>
            <person name="Ganley A.R."/>
            <person name="Griffiths S.A."/>
            <person name="Guo Y."/>
            <person name="Hamelin R.C."/>
            <person name="Henrissat B."/>
            <person name="Kabir M.S."/>
            <person name="Jashni M.K."/>
            <person name="Kema G."/>
            <person name="Klaubauf S."/>
            <person name="Lapidus A."/>
            <person name="Levasseur A."/>
            <person name="Lindquist E."/>
            <person name="Mehrabi R."/>
            <person name="Ohm R.A."/>
            <person name="Owen T.J."/>
            <person name="Salamov A."/>
            <person name="Schwelm A."/>
            <person name="Schijlen E."/>
            <person name="Sun H."/>
            <person name="van den Burg H.A."/>
            <person name="van Ham R.C.H.J."/>
            <person name="Zhang S."/>
            <person name="Goodwin S.B."/>
            <person name="Grigoriev I.V."/>
            <person name="Collemare J."/>
            <person name="Bradshaw R.E."/>
        </authorList>
    </citation>
    <scope>NUCLEOTIDE SEQUENCE [LARGE SCALE GENOMIC DNA]</scope>
    <source>
        <strain evidence="2">NZE10 / CBS 128990</strain>
    </source>
</reference>
<protein>
    <submittedName>
        <fullName evidence="1">Uncharacterized protein</fullName>
    </submittedName>
</protein>
<name>N1PDH3_DOTSN</name>
<dbReference type="AlphaFoldDB" id="N1PDH3"/>
<evidence type="ECO:0000313" key="2">
    <source>
        <dbReference type="Proteomes" id="UP000016933"/>
    </source>
</evidence>
<gene>
    <name evidence="1" type="ORF">DOTSEDRAFT_28055</name>
</gene>
<dbReference type="EMBL" id="KB446544">
    <property type="protein sequence ID" value="EME40149.1"/>
    <property type="molecule type" value="Genomic_DNA"/>
</dbReference>
<accession>N1PDH3</accession>
<dbReference type="HOGENOM" id="CLU_2108945_0_0_1"/>
<sequence length="115" mass="12786">MPRTTSTTPWDAASFLEIRSTHASWFDCVGTNLKGERCKCQVARANVEMGMSLLNCLPQQPSEAEDLQLQLEDIASRLLCRRNSGRNFHCYNQIAITVFSSPGRHVEAGNQSTSP</sequence>